<sequence length="438" mass="51122">MRKIMDNTYLKVFLFLFLLYFCILYQYNKLEANSFRMEFHEKITKLYDTVRKITPFYLNTTMIDLNKGTYVRDNVSIMVDEDSKVKKLSSGINLLEAELRNYIGDDYWSIAILERLESNINIAHFKPLHEVHVRLNSKEVSDLSWIDRILDNENMSKGYQAFAQCDLKLTEPYIEQFTGKNVRSIFYPIYENKKLRAIFLLDMKVGVFSNWLNDFNKKRYSFLNYDSDHVLSLSSDLIDIPCTPISNKIILSINMVSLLMLSLGVSFVVTCVLFLIKSSLYRFLYYYRLDNMTGLYLRDFQEEKLNRTSGKSIIIIDIDNFKAINDQYGHFHGDLVIKEVCHRIKKHVRRGDMAIRWGGEEFIIVLNHISDSELLKRAEAIRRSIDVKPIARICVSVSIGATMGKKMSFKKAFKIADTALYQSKNSGRNRVTVLEDVI</sequence>
<dbReference type="KEGG" id="vsa:VSAL_II0951"/>
<feature type="transmembrane region" description="Helical" evidence="3">
    <location>
        <begin position="9"/>
        <end position="27"/>
    </location>
</feature>
<dbReference type="Proteomes" id="UP000001730">
    <property type="component" value="Chromosome 2"/>
</dbReference>
<dbReference type="GO" id="GO:0005886">
    <property type="term" value="C:plasma membrane"/>
    <property type="evidence" value="ECO:0007669"/>
    <property type="project" value="TreeGrafter"/>
</dbReference>
<name>B6ESL4_ALISL</name>
<evidence type="ECO:0000313" key="5">
    <source>
        <dbReference type="EMBL" id="CAQ81705.1"/>
    </source>
</evidence>
<keyword evidence="6" id="KW-1185">Reference proteome</keyword>
<comment type="catalytic activity">
    <reaction evidence="2">
        <text>2 GTP = 3',3'-c-di-GMP + 2 diphosphate</text>
        <dbReference type="Rhea" id="RHEA:24898"/>
        <dbReference type="ChEBI" id="CHEBI:33019"/>
        <dbReference type="ChEBI" id="CHEBI:37565"/>
        <dbReference type="ChEBI" id="CHEBI:58805"/>
        <dbReference type="EC" id="2.7.7.65"/>
    </reaction>
</comment>
<dbReference type="eggNOG" id="COG3706">
    <property type="taxonomic scope" value="Bacteria"/>
</dbReference>
<dbReference type="Pfam" id="PF00990">
    <property type="entry name" value="GGDEF"/>
    <property type="match status" value="1"/>
</dbReference>
<dbReference type="CDD" id="cd01949">
    <property type="entry name" value="GGDEF"/>
    <property type="match status" value="1"/>
</dbReference>
<dbReference type="NCBIfam" id="TIGR00254">
    <property type="entry name" value="GGDEF"/>
    <property type="match status" value="1"/>
</dbReference>
<keyword evidence="3" id="KW-0472">Membrane</keyword>
<keyword evidence="3" id="KW-0812">Transmembrane</keyword>
<dbReference type="InterPro" id="IPR029787">
    <property type="entry name" value="Nucleotide_cyclase"/>
</dbReference>
<evidence type="ECO:0000313" key="6">
    <source>
        <dbReference type="Proteomes" id="UP000001730"/>
    </source>
</evidence>
<dbReference type="PROSITE" id="PS50887">
    <property type="entry name" value="GGDEF"/>
    <property type="match status" value="1"/>
</dbReference>
<dbReference type="EMBL" id="FM178380">
    <property type="protein sequence ID" value="CAQ81705.1"/>
    <property type="molecule type" value="Genomic_DNA"/>
</dbReference>
<dbReference type="GO" id="GO:0043709">
    <property type="term" value="P:cell adhesion involved in single-species biofilm formation"/>
    <property type="evidence" value="ECO:0007669"/>
    <property type="project" value="TreeGrafter"/>
</dbReference>
<evidence type="ECO:0000259" key="4">
    <source>
        <dbReference type="PROSITE" id="PS50887"/>
    </source>
</evidence>
<dbReference type="SUPFAM" id="SSF55073">
    <property type="entry name" value="Nucleotide cyclase"/>
    <property type="match status" value="1"/>
</dbReference>
<organism evidence="5 6">
    <name type="scientific">Aliivibrio salmonicida (strain LFI1238)</name>
    <name type="common">Vibrio salmonicida (strain LFI1238)</name>
    <dbReference type="NCBI Taxonomy" id="316275"/>
    <lineage>
        <taxon>Bacteria</taxon>
        <taxon>Pseudomonadati</taxon>
        <taxon>Pseudomonadota</taxon>
        <taxon>Gammaproteobacteria</taxon>
        <taxon>Vibrionales</taxon>
        <taxon>Vibrionaceae</taxon>
        <taxon>Aliivibrio</taxon>
    </lineage>
</organism>
<protein>
    <recommendedName>
        <fullName evidence="1">diguanylate cyclase</fullName>
        <ecNumber evidence="1">2.7.7.65</ecNumber>
    </recommendedName>
</protein>
<dbReference type="GO" id="GO:1902201">
    <property type="term" value="P:negative regulation of bacterial-type flagellum-dependent cell motility"/>
    <property type="evidence" value="ECO:0007669"/>
    <property type="project" value="TreeGrafter"/>
</dbReference>
<accession>B6ESL4</accession>
<evidence type="ECO:0000256" key="2">
    <source>
        <dbReference type="ARBA" id="ARBA00034247"/>
    </source>
</evidence>
<feature type="domain" description="GGDEF" evidence="4">
    <location>
        <begin position="309"/>
        <end position="436"/>
    </location>
</feature>
<dbReference type="InterPro" id="IPR043128">
    <property type="entry name" value="Rev_trsase/Diguanyl_cyclase"/>
</dbReference>
<dbReference type="PANTHER" id="PTHR45138:SF9">
    <property type="entry name" value="DIGUANYLATE CYCLASE DGCM-RELATED"/>
    <property type="match status" value="1"/>
</dbReference>
<dbReference type="InterPro" id="IPR000160">
    <property type="entry name" value="GGDEF_dom"/>
</dbReference>
<evidence type="ECO:0000256" key="1">
    <source>
        <dbReference type="ARBA" id="ARBA00012528"/>
    </source>
</evidence>
<dbReference type="PANTHER" id="PTHR45138">
    <property type="entry name" value="REGULATORY COMPONENTS OF SENSORY TRANSDUCTION SYSTEM"/>
    <property type="match status" value="1"/>
</dbReference>
<gene>
    <name evidence="5" type="ordered locus">VSAL_II0951</name>
</gene>
<reference evidence="5 6" key="1">
    <citation type="journal article" date="2008" name="BMC Genomics">
        <title>The genome sequence of the fish pathogen Aliivibrio salmonicida strain LFI1238 shows extensive evidence of gene decay.</title>
        <authorList>
            <person name="Hjerde E."/>
            <person name="Lorentzen M.S."/>
            <person name="Holden M.T."/>
            <person name="Seeger K."/>
            <person name="Paulsen S."/>
            <person name="Bason N."/>
            <person name="Churcher C."/>
            <person name="Harris D."/>
            <person name="Norbertczak H."/>
            <person name="Quail M.A."/>
            <person name="Sanders S."/>
            <person name="Thurston S."/>
            <person name="Parkhill J."/>
            <person name="Willassen N.P."/>
            <person name="Thomson N.R."/>
        </authorList>
    </citation>
    <scope>NUCLEOTIDE SEQUENCE [LARGE SCALE GENOMIC DNA]</scope>
    <source>
        <strain evidence="5 6">LFI1238</strain>
    </source>
</reference>
<feature type="transmembrane region" description="Helical" evidence="3">
    <location>
        <begin position="249"/>
        <end position="276"/>
    </location>
</feature>
<dbReference type="InterPro" id="IPR050469">
    <property type="entry name" value="Diguanylate_Cyclase"/>
</dbReference>
<dbReference type="AlphaFoldDB" id="B6ESL4"/>
<proteinExistence type="predicted"/>
<keyword evidence="3" id="KW-1133">Transmembrane helix</keyword>
<dbReference type="SMART" id="SM00267">
    <property type="entry name" value="GGDEF"/>
    <property type="match status" value="1"/>
</dbReference>
<dbReference type="RefSeq" id="WP_012552203.1">
    <property type="nucleotide sequence ID" value="NC_011313.1"/>
</dbReference>
<dbReference type="Gene3D" id="3.30.70.270">
    <property type="match status" value="1"/>
</dbReference>
<dbReference type="GO" id="GO:0052621">
    <property type="term" value="F:diguanylate cyclase activity"/>
    <property type="evidence" value="ECO:0007669"/>
    <property type="project" value="UniProtKB-EC"/>
</dbReference>
<evidence type="ECO:0000256" key="3">
    <source>
        <dbReference type="SAM" id="Phobius"/>
    </source>
</evidence>
<dbReference type="EC" id="2.7.7.65" evidence="1"/>
<dbReference type="HOGENOM" id="CLU_049158_0_0_6"/>